<organism evidence="6 7">
    <name type="scientific">Candidatus Kaiserbacteria bacterium RIFCSPHIGHO2_01_FULL_53_29</name>
    <dbReference type="NCBI Taxonomy" id="1798480"/>
    <lineage>
        <taxon>Bacteria</taxon>
        <taxon>Candidatus Kaiseribacteriota</taxon>
    </lineage>
</organism>
<dbReference type="PANTHER" id="PTHR13370">
    <property type="entry name" value="RNA METHYLASE-RELATED"/>
    <property type="match status" value="1"/>
</dbReference>
<name>A0A1F6CTY2_9BACT</name>
<evidence type="ECO:0000313" key="6">
    <source>
        <dbReference type="EMBL" id="OGG52481.1"/>
    </source>
</evidence>
<dbReference type="EC" id="2.1.1.-" evidence="4"/>
<comment type="similarity">
    <text evidence="1 4">Belongs to the N(4)/N(6)-methyltransferase family.</text>
</comment>
<evidence type="ECO:0000313" key="7">
    <source>
        <dbReference type="Proteomes" id="UP000176863"/>
    </source>
</evidence>
<dbReference type="InterPro" id="IPR002052">
    <property type="entry name" value="DNA_methylase_N6_adenine_CS"/>
</dbReference>
<sequence length="266" mass="30495">MQKNKIYKGDTLELIEEIGDDSIDLIIADPPYGIEVDFGGKEKWGLDKHSEWLSWMKKWLKEAERVLKPEGSIFVYGIHHNIGYIQCYLYDIGLIYGRQFVWHYKNNWSGYTKLPPGNYEPLLWFHKGGKYTYHPIREAYESTERLKYKIIKNGKEWKPNPEGKHVGDVWRIPVLAGKSFAKERVDHPTQKPIAICDRIIRHFSNKGDIVLVPFAGSGSECVSAKKNGRDFIGIELNGDYVKIANGRLRGIDTSAELNVVAEKVLG</sequence>
<dbReference type="PROSITE" id="PS00092">
    <property type="entry name" value="N6_MTASE"/>
    <property type="match status" value="1"/>
</dbReference>
<dbReference type="GO" id="GO:0032259">
    <property type="term" value="P:methylation"/>
    <property type="evidence" value="ECO:0007669"/>
    <property type="project" value="UniProtKB-KW"/>
</dbReference>
<evidence type="ECO:0000256" key="3">
    <source>
        <dbReference type="ARBA" id="ARBA00022679"/>
    </source>
</evidence>
<comment type="caution">
    <text evidence="6">The sequence shown here is derived from an EMBL/GenBank/DDBJ whole genome shotgun (WGS) entry which is preliminary data.</text>
</comment>
<dbReference type="PANTHER" id="PTHR13370:SF3">
    <property type="entry name" value="TRNA (GUANINE(10)-N2)-METHYLTRANSFERASE HOMOLOG"/>
    <property type="match status" value="1"/>
</dbReference>
<gene>
    <name evidence="6" type="ORF">A2851_05595</name>
</gene>
<dbReference type="PRINTS" id="PR00508">
    <property type="entry name" value="S21N4MTFRASE"/>
</dbReference>
<dbReference type="CDD" id="cd02440">
    <property type="entry name" value="AdoMet_MTases"/>
    <property type="match status" value="1"/>
</dbReference>
<evidence type="ECO:0000256" key="4">
    <source>
        <dbReference type="RuleBase" id="RU362026"/>
    </source>
</evidence>
<evidence type="ECO:0000259" key="5">
    <source>
        <dbReference type="Pfam" id="PF01555"/>
    </source>
</evidence>
<keyword evidence="2" id="KW-0489">Methyltransferase</keyword>
<evidence type="ECO:0000256" key="1">
    <source>
        <dbReference type="ARBA" id="ARBA00006594"/>
    </source>
</evidence>
<dbReference type="SUPFAM" id="SSF53335">
    <property type="entry name" value="S-adenosyl-L-methionine-dependent methyltransferases"/>
    <property type="match status" value="1"/>
</dbReference>
<dbReference type="Proteomes" id="UP000176863">
    <property type="component" value="Unassembled WGS sequence"/>
</dbReference>
<dbReference type="Gene3D" id="3.40.50.150">
    <property type="entry name" value="Vaccinia Virus protein VP39"/>
    <property type="match status" value="1"/>
</dbReference>
<feature type="domain" description="DNA methylase N-4/N-6" evidence="5">
    <location>
        <begin position="23"/>
        <end position="245"/>
    </location>
</feature>
<dbReference type="STRING" id="1798480.A2851_05595"/>
<dbReference type="GO" id="GO:0008170">
    <property type="term" value="F:N-methyltransferase activity"/>
    <property type="evidence" value="ECO:0007669"/>
    <property type="project" value="InterPro"/>
</dbReference>
<keyword evidence="3" id="KW-0808">Transferase</keyword>
<dbReference type="InterPro" id="IPR002941">
    <property type="entry name" value="DNA_methylase_N4/N6"/>
</dbReference>
<dbReference type="Pfam" id="PF01555">
    <property type="entry name" value="N6_N4_Mtase"/>
    <property type="match status" value="1"/>
</dbReference>
<evidence type="ECO:0000256" key="2">
    <source>
        <dbReference type="ARBA" id="ARBA00022603"/>
    </source>
</evidence>
<dbReference type="InterPro" id="IPR029063">
    <property type="entry name" value="SAM-dependent_MTases_sf"/>
</dbReference>
<protein>
    <recommendedName>
        <fullName evidence="4">Methyltransferase</fullName>
        <ecNumber evidence="4">2.1.1.-</ecNumber>
    </recommendedName>
</protein>
<proteinExistence type="inferred from homology"/>
<dbReference type="GO" id="GO:0003677">
    <property type="term" value="F:DNA binding"/>
    <property type="evidence" value="ECO:0007669"/>
    <property type="project" value="InterPro"/>
</dbReference>
<dbReference type="EMBL" id="MFKT01000029">
    <property type="protein sequence ID" value="OGG52481.1"/>
    <property type="molecule type" value="Genomic_DNA"/>
</dbReference>
<reference evidence="6 7" key="1">
    <citation type="journal article" date="2016" name="Nat. Commun.">
        <title>Thousands of microbial genomes shed light on interconnected biogeochemical processes in an aquifer system.</title>
        <authorList>
            <person name="Anantharaman K."/>
            <person name="Brown C.T."/>
            <person name="Hug L.A."/>
            <person name="Sharon I."/>
            <person name="Castelle C.J."/>
            <person name="Probst A.J."/>
            <person name="Thomas B.C."/>
            <person name="Singh A."/>
            <person name="Wilkins M.J."/>
            <person name="Karaoz U."/>
            <person name="Brodie E.L."/>
            <person name="Williams K.H."/>
            <person name="Hubbard S.S."/>
            <person name="Banfield J.F."/>
        </authorList>
    </citation>
    <scope>NUCLEOTIDE SEQUENCE [LARGE SCALE GENOMIC DNA]</scope>
</reference>
<dbReference type="InterPro" id="IPR001091">
    <property type="entry name" value="RM_Methyltransferase"/>
</dbReference>
<dbReference type="GO" id="GO:0005737">
    <property type="term" value="C:cytoplasm"/>
    <property type="evidence" value="ECO:0007669"/>
    <property type="project" value="TreeGrafter"/>
</dbReference>
<dbReference type="AlphaFoldDB" id="A0A1F6CTY2"/>
<accession>A0A1F6CTY2</accession>
<dbReference type="GO" id="GO:0009007">
    <property type="term" value="F:site-specific DNA-methyltransferase (adenine-specific) activity"/>
    <property type="evidence" value="ECO:0007669"/>
    <property type="project" value="TreeGrafter"/>
</dbReference>